<dbReference type="SMART" id="SM00652">
    <property type="entry name" value="eIF1a"/>
    <property type="match status" value="1"/>
</dbReference>
<reference evidence="8 9" key="1">
    <citation type="submission" date="2024-03" db="EMBL/GenBank/DDBJ databases">
        <title>The genome assembly and annotation of the cricket Gryllus longicercus Weissman &amp; Gray.</title>
        <authorList>
            <person name="Szrajer S."/>
            <person name="Gray D."/>
            <person name="Ylla G."/>
        </authorList>
    </citation>
    <scope>NUCLEOTIDE SEQUENCE [LARGE SCALE GENOMIC DNA]</scope>
    <source>
        <strain evidence="8">DAG 2021-001</strain>
        <tissue evidence="8">Whole body minus gut</tissue>
    </source>
</reference>
<comment type="caution">
    <text evidence="8">The sequence shown here is derived from an EMBL/GenBank/DDBJ whole genome shotgun (WGS) entry which is preliminary data.</text>
</comment>
<dbReference type="InterPro" id="IPR039294">
    <property type="entry name" value="EIF1AD"/>
</dbReference>
<accession>A0AAN9VYQ6</accession>
<feature type="compositionally biased region" description="Acidic residues" evidence="6">
    <location>
        <begin position="138"/>
        <end position="181"/>
    </location>
</feature>
<evidence type="ECO:0000256" key="1">
    <source>
        <dbReference type="ARBA" id="ARBA00007340"/>
    </source>
</evidence>
<dbReference type="AlphaFoldDB" id="A0AAN9VYQ6"/>
<keyword evidence="9" id="KW-1185">Reference proteome</keyword>
<keyword evidence="5" id="KW-0396">Initiation factor</keyword>
<dbReference type="InterPro" id="IPR006196">
    <property type="entry name" value="RNA-binding_domain_S1_IF1"/>
</dbReference>
<keyword evidence="5" id="KW-0648">Protein biosynthesis</keyword>
<proteinExistence type="inferred from homology"/>
<keyword evidence="3" id="KW-0694">RNA-binding</keyword>
<dbReference type="InterPro" id="IPR001253">
    <property type="entry name" value="TIF_eIF-1A"/>
</dbReference>
<evidence type="ECO:0000256" key="2">
    <source>
        <dbReference type="ARBA" id="ARBA00020989"/>
    </source>
</evidence>
<sequence length="181" mass="20809">MSAFTKRKHVEREVLEDTLQVPTEQQKVVRVLAGRGNNLHEVEEPNGARYLASMPTKFRRHFWIKRGDFILVEPIPEGDKVKAEIALILTHDHQRFYRANGCWPQEFEEINATKEVKGEEDLFVNVNRQIPGEHSSESETDSDGDDDDDDNDEDEDSEDDKETNDTEESDSSDSDSNTQEE</sequence>
<protein>
    <recommendedName>
        <fullName evidence="2">Probable RNA-binding protein EIF1AD</fullName>
    </recommendedName>
    <alternativeName>
        <fullName evidence="4">Eukaryotic translation initiation factor 1A domain-containing protein</fullName>
    </alternativeName>
</protein>
<organism evidence="8 9">
    <name type="scientific">Gryllus longicercus</name>
    <dbReference type="NCBI Taxonomy" id="2509291"/>
    <lineage>
        <taxon>Eukaryota</taxon>
        <taxon>Metazoa</taxon>
        <taxon>Ecdysozoa</taxon>
        <taxon>Arthropoda</taxon>
        <taxon>Hexapoda</taxon>
        <taxon>Insecta</taxon>
        <taxon>Pterygota</taxon>
        <taxon>Neoptera</taxon>
        <taxon>Polyneoptera</taxon>
        <taxon>Orthoptera</taxon>
        <taxon>Ensifera</taxon>
        <taxon>Gryllidea</taxon>
        <taxon>Grylloidea</taxon>
        <taxon>Gryllidae</taxon>
        <taxon>Gryllinae</taxon>
        <taxon>Gryllus</taxon>
    </lineage>
</organism>
<evidence type="ECO:0000256" key="5">
    <source>
        <dbReference type="PROSITE-ProRule" id="PRU00181"/>
    </source>
</evidence>
<dbReference type="GO" id="GO:0003723">
    <property type="term" value="F:RNA binding"/>
    <property type="evidence" value="ECO:0007669"/>
    <property type="project" value="UniProtKB-KW"/>
</dbReference>
<dbReference type="Pfam" id="PF01176">
    <property type="entry name" value="eIF-1a"/>
    <property type="match status" value="1"/>
</dbReference>
<evidence type="ECO:0000259" key="7">
    <source>
        <dbReference type="PROSITE" id="PS50832"/>
    </source>
</evidence>
<dbReference type="SUPFAM" id="SSF50249">
    <property type="entry name" value="Nucleic acid-binding proteins"/>
    <property type="match status" value="1"/>
</dbReference>
<evidence type="ECO:0000256" key="6">
    <source>
        <dbReference type="SAM" id="MobiDB-lite"/>
    </source>
</evidence>
<dbReference type="Gene3D" id="2.40.50.140">
    <property type="entry name" value="Nucleic acid-binding proteins"/>
    <property type="match status" value="1"/>
</dbReference>
<feature type="region of interest" description="Disordered" evidence="6">
    <location>
        <begin position="125"/>
        <end position="181"/>
    </location>
</feature>
<name>A0AAN9VYQ6_9ORTH</name>
<dbReference type="EMBL" id="JAZDUA010000061">
    <property type="protein sequence ID" value="KAK7870262.1"/>
    <property type="molecule type" value="Genomic_DNA"/>
</dbReference>
<dbReference type="PANTHER" id="PTHR21641:SF0">
    <property type="entry name" value="RNA-BINDING PROTEIN EIF1AD-RELATED"/>
    <property type="match status" value="1"/>
</dbReference>
<dbReference type="Proteomes" id="UP001378592">
    <property type="component" value="Unassembled WGS sequence"/>
</dbReference>
<dbReference type="GO" id="GO:0003743">
    <property type="term" value="F:translation initiation factor activity"/>
    <property type="evidence" value="ECO:0007669"/>
    <property type="project" value="UniProtKB-UniRule"/>
</dbReference>
<dbReference type="GO" id="GO:0005634">
    <property type="term" value="C:nucleus"/>
    <property type="evidence" value="ECO:0007669"/>
    <property type="project" value="TreeGrafter"/>
</dbReference>
<dbReference type="InterPro" id="IPR012340">
    <property type="entry name" value="NA-bd_OB-fold"/>
</dbReference>
<feature type="domain" description="S1-like" evidence="7">
    <location>
        <begin position="5"/>
        <end position="90"/>
    </location>
</feature>
<evidence type="ECO:0000313" key="9">
    <source>
        <dbReference type="Proteomes" id="UP001378592"/>
    </source>
</evidence>
<dbReference type="PANTHER" id="PTHR21641">
    <property type="entry name" value="TRANSLATION INITIATION FACTOR-RELATED"/>
    <property type="match status" value="1"/>
</dbReference>
<comment type="similarity">
    <text evidence="1">Belongs to the EIF1AD family.</text>
</comment>
<evidence type="ECO:0000256" key="3">
    <source>
        <dbReference type="ARBA" id="ARBA00022884"/>
    </source>
</evidence>
<evidence type="ECO:0000313" key="8">
    <source>
        <dbReference type="EMBL" id="KAK7870262.1"/>
    </source>
</evidence>
<dbReference type="PROSITE" id="PS50832">
    <property type="entry name" value="S1_IF1_TYPE"/>
    <property type="match status" value="1"/>
</dbReference>
<gene>
    <name evidence="8" type="ORF">R5R35_000990</name>
</gene>
<evidence type="ECO:0000256" key="4">
    <source>
        <dbReference type="ARBA" id="ARBA00031998"/>
    </source>
</evidence>